<sequence length="412" mass="45566">MKSLPIIGFLPETRAHLRAARSLIFRASSQMQVLRDIRLRNGNLRNIDSTFSNAESCFVGSRRSFARLCIMLLVTGGLTACGAQTPDTLHYTGAIMGTYYSVKVIEDIDDATGEEDARSAPQKRLGNDIQRILVRVDHAMSTYRADSELSRFNASPGADWHPVSQDLYTVVEEALTIGRLTDGAFDITVGPLVNLWGFGPPEKPRETDIPSEADLRATMARIGYRKLAARATPPALRKDHPRLYLDLSAIAKGFAVDKVVAYLERHGFANYLVDVGGELRAKGRNAAGKPWQVAIEKPVSGERSIHRVIEVDNHAIATSGDYRNFFERDGKRYSHTLDPKTGKPVTHDLVSVTVLDQRAMRADALATALSVLGPDAGYEFAEREHIPAWLITKTETGFRDRSTPGFRKFLAD</sequence>
<comment type="similarity">
    <text evidence="2">Belongs to the ApbE family.</text>
</comment>
<evidence type="ECO:0000256" key="1">
    <source>
        <dbReference type="ARBA" id="ARBA00001946"/>
    </source>
</evidence>
<evidence type="ECO:0000256" key="2">
    <source>
        <dbReference type="ARBA" id="ARBA00008282"/>
    </source>
</evidence>
<dbReference type="InterPro" id="IPR024932">
    <property type="entry name" value="ApbE"/>
</dbReference>
<dbReference type="GO" id="GO:0016740">
    <property type="term" value="F:transferase activity"/>
    <property type="evidence" value="ECO:0007669"/>
    <property type="project" value="UniProtKB-KW"/>
</dbReference>
<keyword evidence="12" id="KW-0460">Magnesium</keyword>
<evidence type="ECO:0000256" key="4">
    <source>
        <dbReference type="ARBA" id="ARBA00016337"/>
    </source>
</evidence>
<name>A0A450XRN0_9GAMM</name>
<dbReference type="EMBL" id="CAADFM010000138">
    <property type="protein sequence ID" value="VFK16075.1"/>
    <property type="molecule type" value="Genomic_DNA"/>
</dbReference>
<evidence type="ECO:0000256" key="3">
    <source>
        <dbReference type="ARBA" id="ARBA00011955"/>
    </source>
</evidence>
<dbReference type="PANTHER" id="PTHR30040:SF2">
    <property type="entry name" value="FAD:PROTEIN FMN TRANSFERASE"/>
    <property type="match status" value="1"/>
</dbReference>
<keyword evidence="9" id="KW-0479">Metal-binding</keyword>
<evidence type="ECO:0000256" key="17">
    <source>
        <dbReference type="ARBA" id="ARBA00048540"/>
    </source>
</evidence>
<dbReference type="EC" id="2.7.1.180" evidence="3"/>
<keyword evidence="11" id="KW-0274">FAD</keyword>
<evidence type="ECO:0000256" key="18">
    <source>
        <dbReference type="ARBA" id="ARBA00060485"/>
    </source>
</evidence>
<evidence type="ECO:0000256" key="8">
    <source>
        <dbReference type="ARBA" id="ARBA00022679"/>
    </source>
</evidence>
<gene>
    <name evidence="19" type="ORF">BECKLPF1236A_GA0070988_101383</name>
    <name evidence="20" type="ORF">BECKLPF1236C_GA0070990_101532</name>
</gene>
<evidence type="ECO:0000256" key="12">
    <source>
        <dbReference type="ARBA" id="ARBA00022842"/>
    </source>
</evidence>
<evidence type="ECO:0000256" key="16">
    <source>
        <dbReference type="ARBA" id="ARBA00031306"/>
    </source>
</evidence>
<keyword evidence="6" id="KW-0997">Cell inner membrane</keyword>
<evidence type="ECO:0000256" key="6">
    <source>
        <dbReference type="ARBA" id="ARBA00022519"/>
    </source>
</evidence>
<evidence type="ECO:0000313" key="19">
    <source>
        <dbReference type="EMBL" id="VFK16075.1"/>
    </source>
</evidence>
<dbReference type="SUPFAM" id="SSF143631">
    <property type="entry name" value="ApbE-like"/>
    <property type="match status" value="1"/>
</dbReference>
<dbReference type="InterPro" id="IPR003374">
    <property type="entry name" value="ApbE-like_sf"/>
</dbReference>
<keyword evidence="8" id="KW-0808">Transferase</keyword>
<dbReference type="Pfam" id="PF02424">
    <property type="entry name" value="ApbE"/>
    <property type="match status" value="1"/>
</dbReference>
<keyword evidence="7" id="KW-0285">Flavoprotein</keyword>
<dbReference type="PANTHER" id="PTHR30040">
    <property type="entry name" value="THIAMINE BIOSYNTHESIS LIPOPROTEIN APBE"/>
    <property type="match status" value="1"/>
</dbReference>
<keyword evidence="13" id="KW-0472">Membrane</keyword>
<keyword evidence="10" id="KW-0732">Signal</keyword>
<evidence type="ECO:0000256" key="9">
    <source>
        <dbReference type="ARBA" id="ARBA00022723"/>
    </source>
</evidence>
<evidence type="ECO:0000256" key="15">
    <source>
        <dbReference type="ARBA" id="ARBA00023288"/>
    </source>
</evidence>
<dbReference type="GO" id="GO:0046872">
    <property type="term" value="F:metal ion binding"/>
    <property type="evidence" value="ECO:0007669"/>
    <property type="project" value="UniProtKB-KW"/>
</dbReference>
<organism evidence="20">
    <name type="scientific">Candidatus Kentrum sp. LPFa</name>
    <dbReference type="NCBI Taxonomy" id="2126335"/>
    <lineage>
        <taxon>Bacteria</taxon>
        <taxon>Pseudomonadati</taxon>
        <taxon>Pseudomonadota</taxon>
        <taxon>Gammaproteobacteria</taxon>
        <taxon>Candidatus Kentrum</taxon>
    </lineage>
</organism>
<evidence type="ECO:0000256" key="7">
    <source>
        <dbReference type="ARBA" id="ARBA00022630"/>
    </source>
</evidence>
<evidence type="ECO:0000256" key="13">
    <source>
        <dbReference type="ARBA" id="ARBA00023136"/>
    </source>
</evidence>
<keyword evidence="5" id="KW-1003">Cell membrane</keyword>
<reference evidence="20" key="1">
    <citation type="submission" date="2019-02" db="EMBL/GenBank/DDBJ databases">
        <authorList>
            <person name="Gruber-Vodicka R. H."/>
            <person name="Seah K. B. B."/>
        </authorList>
    </citation>
    <scope>NUCLEOTIDE SEQUENCE</scope>
    <source>
        <strain evidence="19">BECK_S312</strain>
        <strain evidence="20">BECK_S426</strain>
    </source>
</reference>
<comment type="subcellular location">
    <subcellularLocation>
        <location evidence="18">Cell inner membrane</location>
        <topology evidence="18">Lipid-anchor</topology>
        <orientation evidence="18">Periplasmic side</orientation>
    </subcellularLocation>
</comment>
<dbReference type="GO" id="GO:0005886">
    <property type="term" value="C:plasma membrane"/>
    <property type="evidence" value="ECO:0007669"/>
    <property type="project" value="UniProtKB-SubCell"/>
</dbReference>
<dbReference type="EMBL" id="CAADFP010000153">
    <property type="protein sequence ID" value="VFK31951.1"/>
    <property type="molecule type" value="Genomic_DNA"/>
</dbReference>
<evidence type="ECO:0000256" key="5">
    <source>
        <dbReference type="ARBA" id="ARBA00022475"/>
    </source>
</evidence>
<keyword evidence="14" id="KW-0564">Palmitate</keyword>
<proteinExistence type="inferred from homology"/>
<dbReference type="AlphaFoldDB" id="A0A450XRN0"/>
<dbReference type="Gene3D" id="3.10.520.10">
    <property type="entry name" value="ApbE-like domains"/>
    <property type="match status" value="1"/>
</dbReference>
<evidence type="ECO:0000256" key="10">
    <source>
        <dbReference type="ARBA" id="ARBA00022729"/>
    </source>
</evidence>
<comment type="catalytic activity">
    <reaction evidence="17">
        <text>L-threonyl-[protein] + FAD = FMN-L-threonyl-[protein] + AMP + H(+)</text>
        <dbReference type="Rhea" id="RHEA:36847"/>
        <dbReference type="Rhea" id="RHEA-COMP:11060"/>
        <dbReference type="Rhea" id="RHEA-COMP:11061"/>
        <dbReference type="ChEBI" id="CHEBI:15378"/>
        <dbReference type="ChEBI" id="CHEBI:30013"/>
        <dbReference type="ChEBI" id="CHEBI:57692"/>
        <dbReference type="ChEBI" id="CHEBI:74257"/>
        <dbReference type="ChEBI" id="CHEBI:456215"/>
        <dbReference type="EC" id="2.7.1.180"/>
    </reaction>
</comment>
<evidence type="ECO:0000313" key="20">
    <source>
        <dbReference type="EMBL" id="VFK31951.1"/>
    </source>
</evidence>
<dbReference type="FunFam" id="3.10.520.10:FF:000001">
    <property type="entry name" value="FAD:protein FMN transferase"/>
    <property type="match status" value="1"/>
</dbReference>
<evidence type="ECO:0000256" key="14">
    <source>
        <dbReference type="ARBA" id="ARBA00023139"/>
    </source>
</evidence>
<evidence type="ECO:0000256" key="11">
    <source>
        <dbReference type="ARBA" id="ARBA00022827"/>
    </source>
</evidence>
<accession>A0A450XRN0</accession>
<keyword evidence="15 20" id="KW-0449">Lipoprotein</keyword>
<comment type="cofactor">
    <cofactor evidence="1">
        <name>Mg(2+)</name>
        <dbReference type="ChEBI" id="CHEBI:18420"/>
    </cofactor>
</comment>
<protein>
    <recommendedName>
        <fullName evidence="4">FAD:protein FMN transferase</fullName>
        <ecNumber evidence="3">2.7.1.180</ecNumber>
    </recommendedName>
    <alternativeName>
        <fullName evidence="16">Flavin transferase</fullName>
    </alternativeName>
</protein>